<dbReference type="AlphaFoldDB" id="A0A1Y5RG58"/>
<dbReference type="RefSeq" id="WP_085866999.1">
    <property type="nucleotide sequence ID" value="NZ_FWFQ01000002.1"/>
</dbReference>
<accession>A0A1Y5RG58</accession>
<keyword evidence="1 4" id="KW-0560">Oxidoreductase</keyword>
<dbReference type="EMBL" id="FWFQ01000002">
    <property type="protein sequence ID" value="SLN15837.1"/>
    <property type="molecule type" value="Genomic_DNA"/>
</dbReference>
<gene>
    <name evidence="4" type="primary">ghrA</name>
    <name evidence="4" type="ORF">PSA7680_00422</name>
</gene>
<evidence type="ECO:0000313" key="5">
    <source>
        <dbReference type="Proteomes" id="UP000193409"/>
    </source>
</evidence>
<dbReference type="InterPro" id="IPR006140">
    <property type="entry name" value="D-isomer_DH_NAD-bd"/>
</dbReference>
<dbReference type="Gene3D" id="3.40.50.720">
    <property type="entry name" value="NAD(P)-binding Rossmann-like Domain"/>
    <property type="match status" value="2"/>
</dbReference>
<evidence type="ECO:0000256" key="1">
    <source>
        <dbReference type="ARBA" id="ARBA00023002"/>
    </source>
</evidence>
<dbReference type="GO" id="GO:0051287">
    <property type="term" value="F:NAD binding"/>
    <property type="evidence" value="ECO:0007669"/>
    <property type="project" value="InterPro"/>
</dbReference>
<dbReference type="PANTHER" id="PTHR43333:SF1">
    <property type="entry name" value="D-ISOMER SPECIFIC 2-HYDROXYACID DEHYDROGENASE NAD-BINDING DOMAIN-CONTAINING PROTEIN"/>
    <property type="match status" value="1"/>
</dbReference>
<keyword evidence="4" id="KW-0670">Pyruvate</keyword>
<evidence type="ECO:0000256" key="2">
    <source>
        <dbReference type="ARBA" id="ARBA00023027"/>
    </source>
</evidence>
<keyword evidence="2" id="KW-0520">NAD</keyword>
<dbReference type="InterPro" id="IPR029753">
    <property type="entry name" value="D-isomer_DH_CS"/>
</dbReference>
<proteinExistence type="predicted"/>
<dbReference type="OrthoDB" id="9787219at2"/>
<dbReference type="CDD" id="cd12164">
    <property type="entry name" value="GDH_like_2"/>
    <property type="match status" value="1"/>
</dbReference>
<dbReference type="Pfam" id="PF02826">
    <property type="entry name" value="2-Hacid_dh_C"/>
    <property type="match status" value="1"/>
</dbReference>
<dbReference type="Proteomes" id="UP000193409">
    <property type="component" value="Unassembled WGS sequence"/>
</dbReference>
<dbReference type="SUPFAM" id="SSF51735">
    <property type="entry name" value="NAD(P)-binding Rossmann-fold domains"/>
    <property type="match status" value="1"/>
</dbReference>
<dbReference type="EC" id="1.1.1.79" evidence="4"/>
<evidence type="ECO:0000313" key="4">
    <source>
        <dbReference type="EMBL" id="SLN15837.1"/>
    </source>
</evidence>
<dbReference type="InterPro" id="IPR036291">
    <property type="entry name" value="NAD(P)-bd_dom_sf"/>
</dbReference>
<dbReference type="GO" id="GO:0030267">
    <property type="term" value="F:glyoxylate reductase (NADPH) activity"/>
    <property type="evidence" value="ECO:0007669"/>
    <property type="project" value="UniProtKB-EC"/>
</dbReference>
<evidence type="ECO:0000259" key="3">
    <source>
        <dbReference type="Pfam" id="PF02826"/>
    </source>
</evidence>
<feature type="domain" description="D-isomer specific 2-hydroxyacid dehydrogenase NAD-binding" evidence="3">
    <location>
        <begin position="107"/>
        <end position="275"/>
    </location>
</feature>
<sequence length="310" mass="33475">MIDVLFSAGGARWPAYAEALPAAFAAKGLKVRLHRDHDRPEAVDYLVHAPNGSVEDFSPFVNAKAVLNLWAGVEKLVGNPTLTQPLTRMVDAGLQEGMVEWVTGHVLRHHLGMDRWITDQRPLWEPVIPPLARNRRVTVLGLGALGAACAQALAALNFRVTGWSRRPKEVPGVACLSGADGLEAALVQAEICVLLLPQTPATEALLNADTLALMPRGAFLLNPGRGPLVDDDALLAALDSGRIAHATLDVFRVEPLPADHPFWAHPRVTVTPHIASETRPETASEVIAENIRRGEAGEPFLYLVDRNAGY</sequence>
<reference evidence="4 5" key="1">
    <citation type="submission" date="2017-03" db="EMBL/GenBank/DDBJ databases">
        <authorList>
            <person name="Afonso C.L."/>
            <person name="Miller P.J."/>
            <person name="Scott M.A."/>
            <person name="Spackman E."/>
            <person name="Goraichik I."/>
            <person name="Dimitrov K.M."/>
            <person name="Suarez D.L."/>
            <person name="Swayne D.E."/>
        </authorList>
    </citation>
    <scope>NUCLEOTIDE SEQUENCE [LARGE SCALE GENOMIC DNA]</scope>
    <source>
        <strain evidence="4 5">CECT 7680</strain>
    </source>
</reference>
<keyword evidence="5" id="KW-1185">Reference proteome</keyword>
<name>A0A1Y5RG58_9RHOB</name>
<protein>
    <submittedName>
        <fullName evidence="4">Glyoxylate/hydroxypyruvate reductase A</fullName>
        <ecNumber evidence="4">1.1.1.79</ecNumber>
    </submittedName>
</protein>
<dbReference type="PROSITE" id="PS00671">
    <property type="entry name" value="D_2_HYDROXYACID_DH_3"/>
    <property type="match status" value="1"/>
</dbReference>
<organism evidence="4 5">
    <name type="scientific">Pseudoruegeria aquimaris</name>
    <dbReference type="NCBI Taxonomy" id="393663"/>
    <lineage>
        <taxon>Bacteria</taxon>
        <taxon>Pseudomonadati</taxon>
        <taxon>Pseudomonadota</taxon>
        <taxon>Alphaproteobacteria</taxon>
        <taxon>Rhodobacterales</taxon>
        <taxon>Roseobacteraceae</taxon>
        <taxon>Pseudoruegeria</taxon>
    </lineage>
</organism>
<dbReference type="PANTHER" id="PTHR43333">
    <property type="entry name" value="2-HACID_DH_C DOMAIN-CONTAINING PROTEIN"/>
    <property type="match status" value="1"/>
</dbReference>